<evidence type="ECO:0000313" key="3">
    <source>
        <dbReference type="Proteomes" id="UP000286931"/>
    </source>
</evidence>
<name>A0A401YFN7_9ACTN</name>
<feature type="compositionally biased region" description="Gly residues" evidence="1">
    <location>
        <begin position="82"/>
        <end position="93"/>
    </location>
</feature>
<feature type="region of interest" description="Disordered" evidence="1">
    <location>
        <begin position="1"/>
        <end position="284"/>
    </location>
</feature>
<reference evidence="2 3" key="1">
    <citation type="submission" date="2018-12" db="EMBL/GenBank/DDBJ databases">
        <title>Draft genome sequence of Embleya hyalina NBRC 13850T.</title>
        <authorList>
            <person name="Komaki H."/>
            <person name="Hosoyama A."/>
            <person name="Kimura A."/>
            <person name="Ichikawa N."/>
            <person name="Tamura T."/>
        </authorList>
    </citation>
    <scope>NUCLEOTIDE SEQUENCE [LARGE SCALE GENOMIC DNA]</scope>
    <source>
        <strain evidence="2 3">NBRC 13850</strain>
    </source>
</reference>
<feature type="compositionally biased region" description="Basic residues" evidence="1">
    <location>
        <begin position="168"/>
        <end position="183"/>
    </location>
</feature>
<protein>
    <submittedName>
        <fullName evidence="2">Uncharacterized protein</fullName>
    </submittedName>
</protein>
<comment type="caution">
    <text evidence="2">The sequence shown here is derived from an EMBL/GenBank/DDBJ whole genome shotgun (WGS) entry which is preliminary data.</text>
</comment>
<proteinExistence type="predicted"/>
<evidence type="ECO:0000313" key="2">
    <source>
        <dbReference type="EMBL" id="GCD93421.1"/>
    </source>
</evidence>
<dbReference type="Proteomes" id="UP000286931">
    <property type="component" value="Unassembled WGS sequence"/>
</dbReference>
<dbReference type="AlphaFoldDB" id="A0A401YFN7"/>
<accession>A0A401YFN7</accession>
<feature type="compositionally biased region" description="Basic and acidic residues" evidence="1">
    <location>
        <begin position="110"/>
        <end position="130"/>
    </location>
</feature>
<feature type="compositionally biased region" description="Low complexity" evidence="1">
    <location>
        <begin position="1"/>
        <end position="13"/>
    </location>
</feature>
<sequence>MCVSGRPGRVGPNGRTGGGRPAAARVRRSRARRPRRGGCRSGRAHPLRPGRGGRRQGRGGQGRDGGDRGERGGLAGYAVDGPRGGLQGHGGQHGDLQGQADPGRRGGRAPGDHDGRHAPDGGDREQRDEGAQPLAQRAGDREGGGVRLHRVDRRDGRGGAEQDGRDPRARHRLVGPRRAHRGHPGGDRRDGEERDPVDRPDHGGQQGAGGAWAAGGARGGERAPGGRYPPVGNQAHGCSPAAGIGVSAERPSSGRASASDARTRVSQCAPTRSRVPGSASSRRA</sequence>
<feature type="compositionally biased region" description="Gly residues" evidence="1">
    <location>
        <begin position="204"/>
        <end position="218"/>
    </location>
</feature>
<gene>
    <name evidence="2" type="ORF">EHYA_01065</name>
</gene>
<evidence type="ECO:0000256" key="1">
    <source>
        <dbReference type="SAM" id="MobiDB-lite"/>
    </source>
</evidence>
<organism evidence="2 3">
    <name type="scientific">Embleya hyalina</name>
    <dbReference type="NCBI Taxonomy" id="516124"/>
    <lineage>
        <taxon>Bacteria</taxon>
        <taxon>Bacillati</taxon>
        <taxon>Actinomycetota</taxon>
        <taxon>Actinomycetes</taxon>
        <taxon>Kitasatosporales</taxon>
        <taxon>Streptomycetaceae</taxon>
        <taxon>Embleya</taxon>
    </lineage>
</organism>
<feature type="compositionally biased region" description="Basic residues" evidence="1">
    <location>
        <begin position="25"/>
        <end position="57"/>
    </location>
</feature>
<keyword evidence="3" id="KW-1185">Reference proteome</keyword>
<feature type="compositionally biased region" description="Basic and acidic residues" evidence="1">
    <location>
        <begin position="152"/>
        <end position="167"/>
    </location>
</feature>
<feature type="compositionally biased region" description="Basic and acidic residues" evidence="1">
    <location>
        <begin position="184"/>
        <end position="202"/>
    </location>
</feature>
<dbReference type="EMBL" id="BIFH01000014">
    <property type="protein sequence ID" value="GCD93421.1"/>
    <property type="molecule type" value="Genomic_DNA"/>
</dbReference>